<feature type="domain" description="Calcineurin-like phosphoesterase" evidence="1">
    <location>
        <begin position="23"/>
        <end position="217"/>
    </location>
</feature>
<keyword evidence="3" id="KW-1185">Reference proteome</keyword>
<dbReference type="Gene3D" id="3.60.21.10">
    <property type="match status" value="1"/>
</dbReference>
<dbReference type="InterPro" id="IPR050126">
    <property type="entry name" value="Ap4A_hydrolase"/>
</dbReference>
<evidence type="ECO:0000313" key="3">
    <source>
        <dbReference type="Proteomes" id="UP000679779"/>
    </source>
</evidence>
<dbReference type="InterPro" id="IPR004843">
    <property type="entry name" value="Calcineurin-like_PHP"/>
</dbReference>
<dbReference type="EMBL" id="BORQ01000001">
    <property type="protein sequence ID" value="GIO29177.1"/>
    <property type="molecule type" value="Genomic_DNA"/>
</dbReference>
<dbReference type="AlphaFoldDB" id="A0A919XAS1"/>
<protein>
    <submittedName>
        <fullName evidence="2">Serine/threonine protein phosphatase</fullName>
    </submittedName>
</protein>
<sequence length="272" mass="30944">MEGSHWVYAVKRCKGGKGEIAVRTLAISDIHGCLDELHLLLHKVSYDPQQDKLVLLGDYVDRGPNSRGVVEQVKAFKEKWGVVTLRGNHDQMMYDAIVVDSEPLNARWIRNGARQTLESYCGADFFGEGMGPERYAEAKAHVKNHYMHHLEFLGGLDFYHETDTHIFVHAGINPQYENWKDQPQDDFIWIREPFFQYPTGRAQKVVFGHTPVSYLHESDGIWFSPMEDKIGIDGGCAFGKQLHCLEIGEHGEYKMYSVRRGESPQTDGDATA</sequence>
<dbReference type="PANTHER" id="PTHR42850:SF4">
    <property type="entry name" value="ZINC-DEPENDENT ENDOPOLYPHOSPHATASE"/>
    <property type="match status" value="1"/>
</dbReference>
<reference evidence="2" key="1">
    <citation type="submission" date="2021-03" db="EMBL/GenBank/DDBJ databases">
        <title>Antimicrobial resistance genes in bacteria isolated from Japanese honey, and their potential for conferring macrolide and lincosamide resistance in the American foulbrood pathogen Paenibacillus larvae.</title>
        <authorList>
            <person name="Okamoto M."/>
            <person name="Kumagai M."/>
            <person name="Kanamori H."/>
            <person name="Takamatsu D."/>
        </authorList>
    </citation>
    <scope>NUCLEOTIDE SEQUENCE</scope>
    <source>
        <strain evidence="2">J2TS6</strain>
    </source>
</reference>
<evidence type="ECO:0000259" key="1">
    <source>
        <dbReference type="Pfam" id="PF00149"/>
    </source>
</evidence>
<dbReference type="CDD" id="cd00144">
    <property type="entry name" value="MPP_PPP_family"/>
    <property type="match status" value="1"/>
</dbReference>
<organism evidence="2 3">
    <name type="scientific">Paenibacillus albilobatus</name>
    <dbReference type="NCBI Taxonomy" id="2716884"/>
    <lineage>
        <taxon>Bacteria</taxon>
        <taxon>Bacillati</taxon>
        <taxon>Bacillota</taxon>
        <taxon>Bacilli</taxon>
        <taxon>Bacillales</taxon>
        <taxon>Paenibacillaceae</taxon>
        <taxon>Paenibacillus</taxon>
    </lineage>
</organism>
<dbReference type="PANTHER" id="PTHR42850">
    <property type="entry name" value="METALLOPHOSPHOESTERASE"/>
    <property type="match status" value="1"/>
</dbReference>
<evidence type="ECO:0000313" key="2">
    <source>
        <dbReference type="EMBL" id="GIO29177.1"/>
    </source>
</evidence>
<dbReference type="SUPFAM" id="SSF56300">
    <property type="entry name" value="Metallo-dependent phosphatases"/>
    <property type="match status" value="1"/>
</dbReference>
<accession>A0A919XAS1</accession>
<dbReference type="Pfam" id="PF00149">
    <property type="entry name" value="Metallophos"/>
    <property type="match status" value="1"/>
</dbReference>
<dbReference type="GO" id="GO:0110154">
    <property type="term" value="P:RNA decapping"/>
    <property type="evidence" value="ECO:0007669"/>
    <property type="project" value="TreeGrafter"/>
</dbReference>
<dbReference type="InterPro" id="IPR029052">
    <property type="entry name" value="Metallo-depent_PP-like"/>
</dbReference>
<proteinExistence type="predicted"/>
<name>A0A919XAS1_9BACL</name>
<dbReference type="GO" id="GO:0008803">
    <property type="term" value="F:bis(5'-nucleosyl)-tetraphosphatase (symmetrical) activity"/>
    <property type="evidence" value="ECO:0007669"/>
    <property type="project" value="TreeGrafter"/>
</dbReference>
<dbReference type="Proteomes" id="UP000679779">
    <property type="component" value="Unassembled WGS sequence"/>
</dbReference>
<gene>
    <name evidence="2" type="ORF">J2TS6_03180</name>
</gene>
<dbReference type="GO" id="GO:0016791">
    <property type="term" value="F:phosphatase activity"/>
    <property type="evidence" value="ECO:0007669"/>
    <property type="project" value="TreeGrafter"/>
</dbReference>
<dbReference type="GO" id="GO:0005737">
    <property type="term" value="C:cytoplasm"/>
    <property type="evidence" value="ECO:0007669"/>
    <property type="project" value="TreeGrafter"/>
</dbReference>
<comment type="caution">
    <text evidence="2">The sequence shown here is derived from an EMBL/GenBank/DDBJ whole genome shotgun (WGS) entry which is preliminary data.</text>
</comment>